<dbReference type="EMBL" id="JAYMYS010000004">
    <property type="protein sequence ID" value="KAK7396594.1"/>
    <property type="molecule type" value="Genomic_DNA"/>
</dbReference>
<evidence type="ECO:0000313" key="4">
    <source>
        <dbReference type="EMBL" id="KAK7396594.1"/>
    </source>
</evidence>
<feature type="repeat" description="PPR" evidence="3">
    <location>
        <begin position="318"/>
        <end position="352"/>
    </location>
</feature>
<dbReference type="Pfam" id="PF13041">
    <property type="entry name" value="PPR_2"/>
    <property type="match status" value="3"/>
</dbReference>
<sequence length="468" mass="53505">MTMLMVRGTPSYSFVTFFRRSFAQFRNLTSESKQEVCEHPTDNLDGKDFNFINEICRITRTKPRWEDTLLALYPSFNFADPSFFLLYLNHQNNAFLSLRFFHWLCSSCGFSPDQSSCNDLFRKLVDAGACRAAKSLLDCPGFSPEPDSLESYIQCLSSAGMVEDAVDMLKGVNFCSSVATWNASLVACLRAGRTDLVWILYKKMMESGVVASINVETIGYLIMAFCAKNKVFKGYVLLRELLDNGLCPDKVVFNALISGFGKAGQYARVSEILHIMIAKQCSPDISTYQEVVNGLLKRKNSEGFRVFNDLKDRGYFPDRVMYTTVMKGLCEMGRLGEARKLWFEMIKKGFQPNKYTYNVMMHGYCKIGDLVEARKIFEDMRGRGFAESTVSYRTMISGLCLHGRIDEAQSLFDEMFQKGIVRDLTTYNSLIKGLCKKGELVKAKKLLNELLESDVYRQGHYRRMFFRR</sequence>
<feature type="repeat" description="PPR" evidence="3">
    <location>
        <begin position="249"/>
        <end position="283"/>
    </location>
</feature>
<dbReference type="Pfam" id="PF01535">
    <property type="entry name" value="PPR"/>
    <property type="match status" value="1"/>
</dbReference>
<reference evidence="4 5" key="1">
    <citation type="submission" date="2024-01" db="EMBL/GenBank/DDBJ databases">
        <title>The genomes of 5 underutilized Papilionoideae crops provide insights into root nodulation and disease resistanc.</title>
        <authorList>
            <person name="Jiang F."/>
        </authorList>
    </citation>
    <scope>NUCLEOTIDE SEQUENCE [LARGE SCALE GENOMIC DNA]</scope>
    <source>
        <strain evidence="4">DUOXIRENSHENG_FW03</strain>
        <tissue evidence="4">Leaves</tissue>
    </source>
</reference>
<organism evidence="4 5">
    <name type="scientific">Psophocarpus tetragonolobus</name>
    <name type="common">Winged bean</name>
    <name type="synonym">Dolichos tetragonolobus</name>
    <dbReference type="NCBI Taxonomy" id="3891"/>
    <lineage>
        <taxon>Eukaryota</taxon>
        <taxon>Viridiplantae</taxon>
        <taxon>Streptophyta</taxon>
        <taxon>Embryophyta</taxon>
        <taxon>Tracheophyta</taxon>
        <taxon>Spermatophyta</taxon>
        <taxon>Magnoliopsida</taxon>
        <taxon>eudicotyledons</taxon>
        <taxon>Gunneridae</taxon>
        <taxon>Pentapetalae</taxon>
        <taxon>rosids</taxon>
        <taxon>fabids</taxon>
        <taxon>Fabales</taxon>
        <taxon>Fabaceae</taxon>
        <taxon>Papilionoideae</taxon>
        <taxon>50 kb inversion clade</taxon>
        <taxon>NPAAA clade</taxon>
        <taxon>indigoferoid/millettioid clade</taxon>
        <taxon>Phaseoleae</taxon>
        <taxon>Psophocarpus</taxon>
    </lineage>
</organism>
<feature type="repeat" description="PPR" evidence="3">
    <location>
        <begin position="388"/>
        <end position="422"/>
    </location>
</feature>
<feature type="repeat" description="PPR" evidence="3">
    <location>
        <begin position="353"/>
        <end position="387"/>
    </location>
</feature>
<dbReference type="AlphaFoldDB" id="A0AAN9SHA0"/>
<comment type="caution">
    <text evidence="4">The sequence shown here is derived from an EMBL/GenBank/DDBJ whole genome shotgun (WGS) entry which is preliminary data.</text>
</comment>
<name>A0AAN9SHA0_PSOTE</name>
<dbReference type="InterPro" id="IPR002885">
    <property type="entry name" value="PPR_rpt"/>
</dbReference>
<evidence type="ECO:0000256" key="2">
    <source>
        <dbReference type="ARBA" id="ARBA00022737"/>
    </source>
</evidence>
<dbReference type="InterPro" id="IPR050667">
    <property type="entry name" value="PPR-containing_protein"/>
</dbReference>
<dbReference type="PANTHER" id="PTHR47939:SF4">
    <property type="entry name" value="PENTACOTRIPEPTIDE-REPEAT REGION OF PRORP DOMAIN-CONTAINING PROTEIN"/>
    <property type="match status" value="1"/>
</dbReference>
<evidence type="ECO:0000256" key="3">
    <source>
        <dbReference type="PROSITE-ProRule" id="PRU00708"/>
    </source>
</evidence>
<gene>
    <name evidence="4" type="ORF">VNO78_17716</name>
</gene>
<dbReference type="Gene3D" id="1.25.40.10">
    <property type="entry name" value="Tetratricopeptide repeat domain"/>
    <property type="match status" value="3"/>
</dbReference>
<feature type="repeat" description="PPR" evidence="3">
    <location>
        <begin position="423"/>
        <end position="457"/>
    </location>
</feature>
<dbReference type="NCBIfam" id="TIGR00756">
    <property type="entry name" value="PPR"/>
    <property type="match status" value="5"/>
</dbReference>
<evidence type="ECO:0000256" key="1">
    <source>
        <dbReference type="ARBA" id="ARBA00007626"/>
    </source>
</evidence>
<evidence type="ECO:0008006" key="6">
    <source>
        <dbReference type="Google" id="ProtNLM"/>
    </source>
</evidence>
<keyword evidence="2" id="KW-0677">Repeat</keyword>
<protein>
    <recommendedName>
        <fullName evidence="6">Pentatricopeptide repeat-containing protein</fullName>
    </recommendedName>
</protein>
<proteinExistence type="inferred from homology"/>
<feature type="repeat" description="PPR" evidence="3">
    <location>
        <begin position="177"/>
        <end position="211"/>
    </location>
</feature>
<dbReference type="PROSITE" id="PS51375">
    <property type="entry name" value="PPR"/>
    <property type="match status" value="6"/>
</dbReference>
<dbReference type="PANTHER" id="PTHR47939">
    <property type="entry name" value="MEMBRANE-ASSOCIATED SALT-INDUCIBLE PROTEIN-LIKE"/>
    <property type="match status" value="1"/>
</dbReference>
<keyword evidence="5" id="KW-1185">Reference proteome</keyword>
<dbReference type="Proteomes" id="UP001386955">
    <property type="component" value="Unassembled WGS sequence"/>
</dbReference>
<evidence type="ECO:0000313" key="5">
    <source>
        <dbReference type="Proteomes" id="UP001386955"/>
    </source>
</evidence>
<comment type="similarity">
    <text evidence="1">Belongs to the PPR family. P subfamily.</text>
</comment>
<dbReference type="InterPro" id="IPR011990">
    <property type="entry name" value="TPR-like_helical_dom_sf"/>
</dbReference>
<accession>A0AAN9SHA0</accession>